<keyword evidence="4" id="KW-1185">Reference proteome</keyword>
<feature type="chain" id="PRO_5046001864" evidence="2">
    <location>
        <begin position="29"/>
        <end position="172"/>
    </location>
</feature>
<evidence type="ECO:0000313" key="4">
    <source>
        <dbReference type="Proteomes" id="UP001356095"/>
    </source>
</evidence>
<dbReference type="Proteomes" id="UP001356095">
    <property type="component" value="Unassembled WGS sequence"/>
</dbReference>
<dbReference type="PROSITE" id="PS51318">
    <property type="entry name" value="TAT"/>
    <property type="match status" value="1"/>
</dbReference>
<gene>
    <name evidence="3" type="ORF">Q8791_13345</name>
</gene>
<accession>A0ABU7K8I5</accession>
<dbReference type="InterPro" id="IPR006311">
    <property type="entry name" value="TAT_signal"/>
</dbReference>
<proteinExistence type="predicted"/>
<sequence length="172" mass="17486">MGQVNGCVISRRTVLGAAVAGAAVAGLAACGEAEWYPADVTPDEYVLRSVIRDKERMVVRYEAAIAEGSGPAELLERLLGHHLTHMDALVESLPEDASPTAPADLADGEGDPPAEDPASGAAMDAAGLRLLESAATSARLDQAGSVSDPGLAQLISGIGACEAGHAYLLGRV</sequence>
<dbReference type="EMBL" id="JAUZMY010000011">
    <property type="protein sequence ID" value="MEE2038204.1"/>
    <property type="molecule type" value="Genomic_DNA"/>
</dbReference>
<name>A0ABU7K8I5_9ACTN</name>
<evidence type="ECO:0000256" key="2">
    <source>
        <dbReference type="SAM" id="SignalP"/>
    </source>
</evidence>
<reference evidence="3 4" key="1">
    <citation type="submission" date="2023-08" db="EMBL/GenBank/DDBJ databases">
        <authorList>
            <person name="Girao M."/>
            <person name="Carvalho M.F."/>
        </authorList>
    </citation>
    <scope>NUCLEOTIDE SEQUENCE [LARGE SCALE GENOMIC DNA]</scope>
    <source>
        <strain evidence="3 4">CT-R113</strain>
    </source>
</reference>
<dbReference type="RefSeq" id="WP_330091990.1">
    <property type="nucleotide sequence ID" value="NZ_JAUZMY010000011.1"/>
</dbReference>
<evidence type="ECO:0000313" key="3">
    <source>
        <dbReference type="EMBL" id="MEE2038204.1"/>
    </source>
</evidence>
<protein>
    <submittedName>
        <fullName evidence="3">Ferritin-like domain-containing protein</fullName>
    </submittedName>
</protein>
<evidence type="ECO:0000256" key="1">
    <source>
        <dbReference type="SAM" id="MobiDB-lite"/>
    </source>
</evidence>
<keyword evidence="2" id="KW-0732">Signal</keyword>
<dbReference type="Pfam" id="PF13668">
    <property type="entry name" value="Ferritin_2"/>
    <property type="match status" value="1"/>
</dbReference>
<feature type="region of interest" description="Disordered" evidence="1">
    <location>
        <begin position="95"/>
        <end position="120"/>
    </location>
</feature>
<organism evidence="3 4">
    <name type="scientific">Nocardiopsis codii</name>
    <dbReference type="NCBI Taxonomy" id="3065942"/>
    <lineage>
        <taxon>Bacteria</taxon>
        <taxon>Bacillati</taxon>
        <taxon>Actinomycetota</taxon>
        <taxon>Actinomycetes</taxon>
        <taxon>Streptosporangiales</taxon>
        <taxon>Nocardiopsidaceae</taxon>
        <taxon>Nocardiopsis</taxon>
    </lineage>
</organism>
<comment type="caution">
    <text evidence="3">The sequence shown here is derived from an EMBL/GenBank/DDBJ whole genome shotgun (WGS) entry which is preliminary data.</text>
</comment>
<feature type="signal peptide" evidence="2">
    <location>
        <begin position="1"/>
        <end position="28"/>
    </location>
</feature>